<organism evidence="10 11">
    <name type="scientific">Torulaspora globosa</name>
    <dbReference type="NCBI Taxonomy" id="48254"/>
    <lineage>
        <taxon>Eukaryota</taxon>
        <taxon>Fungi</taxon>
        <taxon>Dikarya</taxon>
        <taxon>Ascomycota</taxon>
        <taxon>Saccharomycotina</taxon>
        <taxon>Saccharomycetes</taxon>
        <taxon>Saccharomycetales</taxon>
        <taxon>Saccharomycetaceae</taxon>
        <taxon>Torulaspora</taxon>
    </lineage>
</organism>
<keyword evidence="11" id="KW-1185">Reference proteome</keyword>
<dbReference type="Proteomes" id="UP000515788">
    <property type="component" value="Chromosome 2"/>
</dbReference>
<dbReference type="InterPro" id="IPR040008">
    <property type="entry name" value="Ribosomal_mL46"/>
</dbReference>
<dbReference type="GO" id="GO:0003735">
    <property type="term" value="F:structural constituent of ribosome"/>
    <property type="evidence" value="ECO:0007669"/>
    <property type="project" value="InterPro"/>
</dbReference>
<dbReference type="PANTHER" id="PTHR13124">
    <property type="entry name" value="39S RIBOSOMAL PROTEIN L46, MITOCHONDRIAL PRECURSOR-RELATED"/>
    <property type="match status" value="1"/>
</dbReference>
<dbReference type="Pfam" id="PF11788">
    <property type="entry name" value="MRP-L46"/>
    <property type="match status" value="1"/>
</dbReference>
<name>A0A7G3ZCM9_9SACH</name>
<dbReference type="GeneID" id="59324384"/>
<evidence type="ECO:0000256" key="4">
    <source>
        <dbReference type="ARBA" id="ARBA00022980"/>
    </source>
</evidence>
<dbReference type="RefSeq" id="XP_037137940.1">
    <property type="nucleotide sequence ID" value="XM_037282045.1"/>
</dbReference>
<evidence type="ECO:0000256" key="6">
    <source>
        <dbReference type="ARBA" id="ARBA00023274"/>
    </source>
</evidence>
<evidence type="ECO:0000259" key="9">
    <source>
        <dbReference type="Pfam" id="PF11788"/>
    </source>
</evidence>
<proteinExistence type="inferred from homology"/>
<dbReference type="OrthoDB" id="414075at2759"/>
<feature type="compositionally biased region" description="Polar residues" evidence="8">
    <location>
        <begin position="113"/>
        <end position="123"/>
    </location>
</feature>
<keyword evidence="5" id="KW-0496">Mitochondrion</keyword>
<evidence type="ECO:0000313" key="11">
    <source>
        <dbReference type="Proteomes" id="UP000515788"/>
    </source>
</evidence>
<evidence type="ECO:0000256" key="5">
    <source>
        <dbReference type="ARBA" id="ARBA00023128"/>
    </source>
</evidence>
<dbReference type="InterPro" id="IPR021757">
    <property type="entry name" value="Ribosomal_mL46_N"/>
</dbReference>
<evidence type="ECO:0000256" key="1">
    <source>
        <dbReference type="ARBA" id="ARBA00004173"/>
    </source>
</evidence>
<keyword evidence="3" id="KW-0809">Transit peptide</keyword>
<evidence type="ECO:0000256" key="3">
    <source>
        <dbReference type="ARBA" id="ARBA00022946"/>
    </source>
</evidence>
<evidence type="ECO:0000256" key="2">
    <source>
        <dbReference type="ARBA" id="ARBA00009070"/>
    </source>
</evidence>
<feature type="region of interest" description="Disordered" evidence="8">
    <location>
        <begin position="91"/>
        <end position="141"/>
    </location>
</feature>
<evidence type="ECO:0000256" key="8">
    <source>
        <dbReference type="SAM" id="MobiDB-lite"/>
    </source>
</evidence>
<feature type="domain" description="Large ribosomal subunit protein mL46 N-terminal" evidence="9">
    <location>
        <begin position="19"/>
        <end position="142"/>
    </location>
</feature>
<dbReference type="GO" id="GO:0005762">
    <property type="term" value="C:mitochondrial large ribosomal subunit"/>
    <property type="evidence" value="ECO:0007669"/>
    <property type="project" value="TreeGrafter"/>
</dbReference>
<accession>A0A7G3ZCM9</accession>
<gene>
    <name evidence="10" type="ORF">HG536_0B01260</name>
</gene>
<protein>
    <recommendedName>
        <fullName evidence="7">Large ribosomal subunit protein mL46</fullName>
    </recommendedName>
</protein>
<dbReference type="PANTHER" id="PTHR13124:SF12">
    <property type="entry name" value="LARGE RIBOSOMAL SUBUNIT PROTEIN ML46"/>
    <property type="match status" value="1"/>
</dbReference>
<sequence>MLPFSRGMASVAKSSSNNAILAGLILSRIPIVTKDMTTLEKRYYEYQSALKERLMWTFPHYFYFKRGTLAERRFLLAQKGPISKQPGVWFPKGVPDIKHNRERSRKQEVNLPGQESNNTTEAQNGDDISRPVVPNSRVTEADKSNDFSSLERKLSRTLYLLIKSNEGVWSFPSFAVEDKPLHISAEEGLRALGGDNINTWTVSNTPAAVLEKDNGAHEFLIKSHILAGRFDLQKNKHVADFAWLTKEEIGERVSEDYFNEVRFLLTEY</sequence>
<dbReference type="KEGG" id="tgb:HG536_0B01260"/>
<dbReference type="CDD" id="cd04661">
    <property type="entry name" value="NUDIX_MRP_L46"/>
    <property type="match status" value="1"/>
</dbReference>
<evidence type="ECO:0000313" key="10">
    <source>
        <dbReference type="EMBL" id="QLL31265.1"/>
    </source>
</evidence>
<dbReference type="AlphaFoldDB" id="A0A7G3ZCM9"/>
<dbReference type="InterPro" id="IPR033650">
    <property type="entry name" value="Ribosomal_mL46_NUDIX"/>
</dbReference>
<keyword evidence="6" id="KW-0687">Ribonucleoprotein</keyword>
<evidence type="ECO:0000256" key="7">
    <source>
        <dbReference type="ARBA" id="ARBA00035190"/>
    </source>
</evidence>
<dbReference type="Gene3D" id="3.90.79.10">
    <property type="entry name" value="Nucleoside Triphosphate Pyrophosphohydrolase"/>
    <property type="match status" value="1"/>
</dbReference>
<keyword evidence="4" id="KW-0689">Ribosomal protein</keyword>
<comment type="subcellular location">
    <subcellularLocation>
        <location evidence="1">Mitochondrion</location>
    </subcellularLocation>
</comment>
<comment type="similarity">
    <text evidence="2">Belongs to the mitochondrion-specific ribosomal protein mL46 family.</text>
</comment>
<reference evidence="10 11" key="1">
    <citation type="submission" date="2020-06" db="EMBL/GenBank/DDBJ databases">
        <title>The yeast mating-type switching endonuclease HO is a domesticated member of an unorthodox homing genetic element family.</title>
        <authorList>
            <person name="Coughlan A.Y."/>
            <person name="Lombardi L."/>
            <person name="Braun-Galleani S."/>
            <person name="Martos A.R."/>
            <person name="Galeote V."/>
            <person name="Bigey F."/>
            <person name="Dequin S."/>
            <person name="Byrne K.P."/>
            <person name="Wolfe K.H."/>
        </authorList>
    </citation>
    <scope>NUCLEOTIDE SEQUENCE [LARGE SCALE GENOMIC DNA]</scope>
    <source>
        <strain evidence="10 11">CBS764</strain>
    </source>
</reference>
<dbReference type="EMBL" id="CP059247">
    <property type="protein sequence ID" value="QLL31265.1"/>
    <property type="molecule type" value="Genomic_DNA"/>
</dbReference>